<dbReference type="Pfam" id="PF03358">
    <property type="entry name" value="FMN_red"/>
    <property type="match status" value="1"/>
</dbReference>
<dbReference type="AlphaFoldDB" id="A0A926EVY2"/>
<dbReference type="SUPFAM" id="SSF52218">
    <property type="entry name" value="Flavoproteins"/>
    <property type="match status" value="1"/>
</dbReference>
<comment type="caution">
    <text evidence="4">The sequence shown here is derived from an EMBL/GenBank/DDBJ whole genome shotgun (WGS) entry which is preliminary data.</text>
</comment>
<proteinExistence type="predicted"/>
<dbReference type="RefSeq" id="WP_262429967.1">
    <property type="nucleotide sequence ID" value="NZ_JACRTG010000020.1"/>
</dbReference>
<evidence type="ECO:0000259" key="3">
    <source>
        <dbReference type="Pfam" id="PF03358"/>
    </source>
</evidence>
<dbReference type="PANTHER" id="PTHR43278:SF2">
    <property type="entry name" value="IRON-SULFUR FLAVOPROTEIN"/>
    <property type="match status" value="1"/>
</dbReference>
<feature type="domain" description="NADPH-dependent FMN reductase-like" evidence="3">
    <location>
        <begin position="3"/>
        <end position="131"/>
    </location>
</feature>
<keyword evidence="2" id="KW-0288">FMN</keyword>
<accession>A0A926EVY2</accession>
<keyword evidence="5" id="KW-1185">Reference proteome</keyword>
<dbReference type="Proteomes" id="UP000601171">
    <property type="component" value="Unassembled WGS sequence"/>
</dbReference>
<gene>
    <name evidence="4" type="ORF">H8707_09685</name>
</gene>
<sequence>MKKVFALMGSPRKNKNTDKLLNFLLEGIRTLDYDIEKIYIKDLDIHSCTGCDHCGKYGNCVFKDDMSIVYDGFDNSEIVIFSAPLYFNSINGMSKNIVDRCQKYWSIKYSLGKNYKRNERRKGIFLSVGGAPYTHNHFDGTVGVMDLFFKAINVDYIGNYFISNTDETPIEERIDVINEIKEIGENIDKVGNFYIHR</sequence>
<dbReference type="PANTHER" id="PTHR43278">
    <property type="entry name" value="NAD(P)H-DEPENDENT FMN-CONTAINING OXIDOREDUCTASE YWQN-RELATED"/>
    <property type="match status" value="1"/>
</dbReference>
<evidence type="ECO:0000256" key="2">
    <source>
        <dbReference type="ARBA" id="ARBA00022643"/>
    </source>
</evidence>
<dbReference type="EMBL" id="JACRTG010000020">
    <property type="protein sequence ID" value="MBC8588512.1"/>
    <property type="molecule type" value="Genomic_DNA"/>
</dbReference>
<protein>
    <submittedName>
        <fullName evidence="4">Flavodoxin family protein</fullName>
    </submittedName>
</protein>
<evidence type="ECO:0000313" key="5">
    <source>
        <dbReference type="Proteomes" id="UP000601171"/>
    </source>
</evidence>
<dbReference type="Gene3D" id="3.40.50.360">
    <property type="match status" value="1"/>
</dbReference>
<dbReference type="InterPro" id="IPR051796">
    <property type="entry name" value="ISF_SsuE-like"/>
</dbReference>
<name>A0A926EVY2_9FIRM</name>
<evidence type="ECO:0000256" key="1">
    <source>
        <dbReference type="ARBA" id="ARBA00022630"/>
    </source>
</evidence>
<reference evidence="4" key="1">
    <citation type="submission" date="2020-08" db="EMBL/GenBank/DDBJ databases">
        <title>Genome public.</title>
        <authorList>
            <person name="Liu C."/>
            <person name="Sun Q."/>
        </authorList>
    </citation>
    <scope>NUCLEOTIDE SEQUENCE</scope>
    <source>
        <strain evidence="4">BX21</strain>
    </source>
</reference>
<evidence type="ECO:0000313" key="4">
    <source>
        <dbReference type="EMBL" id="MBC8588512.1"/>
    </source>
</evidence>
<dbReference type="InterPro" id="IPR005025">
    <property type="entry name" value="FMN_Rdtase-like_dom"/>
</dbReference>
<dbReference type="InterPro" id="IPR029039">
    <property type="entry name" value="Flavoprotein-like_sf"/>
</dbReference>
<keyword evidence="1" id="KW-0285">Flavoprotein</keyword>
<dbReference type="GO" id="GO:0016491">
    <property type="term" value="F:oxidoreductase activity"/>
    <property type="evidence" value="ECO:0007669"/>
    <property type="project" value="InterPro"/>
</dbReference>
<organism evidence="4 5">
    <name type="scientific">Paratissierella segnis</name>
    <dbReference type="NCBI Taxonomy" id="2763679"/>
    <lineage>
        <taxon>Bacteria</taxon>
        <taxon>Bacillati</taxon>
        <taxon>Bacillota</taxon>
        <taxon>Tissierellia</taxon>
        <taxon>Tissierellales</taxon>
        <taxon>Tissierellaceae</taxon>
        <taxon>Paratissierella</taxon>
    </lineage>
</organism>